<comment type="caution">
    <text evidence="2">The sequence shown here is derived from an EMBL/GenBank/DDBJ whole genome shotgun (WGS) entry which is preliminary data.</text>
</comment>
<dbReference type="EMBL" id="CAMXCT030000496">
    <property type="protein sequence ID" value="CAL4766875.1"/>
    <property type="molecule type" value="Genomic_DNA"/>
</dbReference>
<proteinExistence type="predicted"/>
<evidence type="ECO:0000313" key="4">
    <source>
        <dbReference type="EMBL" id="CAL4766875.1"/>
    </source>
</evidence>
<dbReference type="AlphaFoldDB" id="A0A9P1FKK8"/>
<protein>
    <submittedName>
        <fullName evidence="4">Glycoside hydrolase family 5 domain-containing protein</fullName>
    </submittedName>
</protein>
<keyword evidence="1" id="KW-0732">Signal</keyword>
<organism evidence="2">
    <name type="scientific">Cladocopium goreaui</name>
    <dbReference type="NCBI Taxonomy" id="2562237"/>
    <lineage>
        <taxon>Eukaryota</taxon>
        <taxon>Sar</taxon>
        <taxon>Alveolata</taxon>
        <taxon>Dinophyceae</taxon>
        <taxon>Suessiales</taxon>
        <taxon>Symbiodiniaceae</taxon>
        <taxon>Cladocopium</taxon>
    </lineage>
</organism>
<gene>
    <name evidence="2" type="ORF">C1SCF055_LOCUS7503</name>
</gene>
<evidence type="ECO:0000313" key="5">
    <source>
        <dbReference type="Proteomes" id="UP001152797"/>
    </source>
</evidence>
<feature type="chain" id="PRO_5043271985" evidence="1">
    <location>
        <begin position="20"/>
        <end position="578"/>
    </location>
</feature>
<keyword evidence="4" id="KW-0378">Hydrolase</keyword>
<evidence type="ECO:0000313" key="2">
    <source>
        <dbReference type="EMBL" id="CAI3979563.1"/>
    </source>
</evidence>
<reference evidence="3" key="2">
    <citation type="submission" date="2024-04" db="EMBL/GenBank/DDBJ databases">
        <authorList>
            <person name="Chen Y."/>
            <person name="Shah S."/>
            <person name="Dougan E. K."/>
            <person name="Thang M."/>
            <person name="Chan C."/>
        </authorList>
    </citation>
    <scope>NUCLEOTIDE SEQUENCE [LARGE SCALE GENOMIC DNA]</scope>
</reference>
<dbReference type="OrthoDB" id="445535at2759"/>
<dbReference type="Gene3D" id="3.50.4.10">
    <property type="entry name" value="Hepatocyte Growth Factor"/>
    <property type="match status" value="1"/>
</dbReference>
<feature type="signal peptide" evidence="1">
    <location>
        <begin position="1"/>
        <end position="19"/>
    </location>
</feature>
<name>A0A9P1FKK8_9DINO</name>
<evidence type="ECO:0000256" key="1">
    <source>
        <dbReference type="SAM" id="SignalP"/>
    </source>
</evidence>
<dbReference type="GO" id="GO:0016787">
    <property type="term" value="F:hydrolase activity"/>
    <property type="evidence" value="ECO:0007669"/>
    <property type="project" value="UniProtKB-KW"/>
</dbReference>
<accession>A0A9P1FKK8</accession>
<keyword evidence="5" id="KW-1185">Reference proteome</keyword>
<evidence type="ECO:0000313" key="3">
    <source>
        <dbReference type="EMBL" id="CAL1132938.1"/>
    </source>
</evidence>
<dbReference type="EMBL" id="CAMXCT010000496">
    <property type="protein sequence ID" value="CAI3979563.1"/>
    <property type="molecule type" value="Genomic_DNA"/>
</dbReference>
<dbReference type="Proteomes" id="UP001152797">
    <property type="component" value="Unassembled WGS sequence"/>
</dbReference>
<dbReference type="EMBL" id="CAMXCT020000496">
    <property type="protein sequence ID" value="CAL1132938.1"/>
    <property type="molecule type" value="Genomic_DNA"/>
</dbReference>
<reference evidence="2" key="1">
    <citation type="submission" date="2022-10" db="EMBL/GenBank/DDBJ databases">
        <authorList>
            <person name="Chen Y."/>
            <person name="Dougan E. K."/>
            <person name="Chan C."/>
            <person name="Rhodes N."/>
            <person name="Thang M."/>
        </authorList>
    </citation>
    <scope>NUCLEOTIDE SEQUENCE</scope>
</reference>
<sequence length="578" mass="63718">MAVLLGPLITVCVPFGAVSESHIASPQGCCARCCEKKGCLAAVYRSFSEECLLGGSQYPSSGAPDHLACLAPNVNARCQQQRGRDYISSRGATVKGVTTAESCCALCAAWDDCKVGIWHQRWHECYLKLGFVSERPSGRETPAITACVARPREEASEVPGAAEKLGATVWAPCYARNHSMPVLLDGARTLEDMGMRVIKVALFRPSWNYAVGSDWPPDESFETLRDVAEHQHFRELWDMRFDTYVLVAYSTAGGGSAGNMAAGYWVQGISEAKEAEEELQFYEAAAFFLERYPQKTFVFSNCEGDWEIRGGLGVQRAPKEAEFVAMQRWLRARQAGVTKARQRFRVPGAAGNVYLAAEVNLIAESLFEKGSNVVNRVLPFVQLDMVSYSSYDTQQDLKEFEAAMRYLASQHNRTASAPAGMAAVMLGEFGLPQRTMPERDVSFILGNVINSALAMGVAYLLFWETYCNECLPGPGCGADGRCRDKAVSVTELHRLNGFWLVRPDGSKAWPWKYFKAKINQAPEAELLALRRPSDSMDVVDAVDERPTLWALCAVVAAAAIFRCCRVHLRLKKVACDLV</sequence>